<reference evidence="7 8" key="1">
    <citation type="journal article" date="2021" name="Arch. Microbiol.">
        <title>Cellulosimicrobium fucosivorans sp. nov., isolated from San Elijo Lagoon, contains a fucose metabolic pathway linked to carotenoid production.</title>
        <authorList>
            <person name="Aviles F.A."/>
            <person name="Kyndt J.A."/>
        </authorList>
    </citation>
    <scope>NUCLEOTIDE SEQUENCE [LARGE SCALE GENOMIC DNA]</scope>
    <source>
        <strain evidence="7 8">SE3</strain>
    </source>
</reference>
<dbReference type="Pfam" id="PF13515">
    <property type="entry name" value="FUSC_2"/>
    <property type="match status" value="1"/>
</dbReference>
<evidence type="ECO:0000259" key="6">
    <source>
        <dbReference type="Pfam" id="PF13515"/>
    </source>
</evidence>
<feature type="transmembrane region" description="Helical" evidence="5">
    <location>
        <begin position="60"/>
        <end position="93"/>
    </location>
</feature>
<protein>
    <recommendedName>
        <fullName evidence="6">Integral membrane bound transporter domain-containing protein</fullName>
    </recommendedName>
</protein>
<evidence type="ECO:0000313" key="8">
    <source>
        <dbReference type="Proteomes" id="UP000471672"/>
    </source>
</evidence>
<feature type="transmembrane region" description="Helical" evidence="5">
    <location>
        <begin position="35"/>
        <end position="53"/>
    </location>
</feature>
<evidence type="ECO:0000256" key="2">
    <source>
        <dbReference type="ARBA" id="ARBA00022692"/>
    </source>
</evidence>
<feature type="transmembrane region" description="Helical" evidence="5">
    <location>
        <begin position="129"/>
        <end position="149"/>
    </location>
</feature>
<accession>A0ABX0B6C1</accession>
<feature type="transmembrane region" description="Helical" evidence="5">
    <location>
        <begin position="256"/>
        <end position="273"/>
    </location>
</feature>
<dbReference type="Proteomes" id="UP000471672">
    <property type="component" value="Unassembled WGS sequence"/>
</dbReference>
<sequence length="336" mass="33363">MTAGGGAVRALGQAVVLLLVVVAVPVAAGLVLGDAATASVTAVGAVYGVLLALRAGWRRALAVVPVLVVVSVAAASSAGSVWWVVVLGVLGLATGWSARWGWSPVLALVGAAAASAPPLPTGAPVMLRFAWVAGAAAYAVVVARLLGLPAVVEGVRVPGRVAAAVSLLLGAVVAVAAVLAQQWGARLAYWLPTTVFLLVLPTAGIRWSRAARSRVLGTVAGVAVGGALAAVVTTAPVRLGLAVVAATVTVAVRRPVWANATATTVTLMLVLDPGGTGLVVGEERLVATAAAAALVLTGGALLAWWAPRLVPASGDASLPVLRDVRDPVADEDRTTP</sequence>
<evidence type="ECO:0000256" key="4">
    <source>
        <dbReference type="ARBA" id="ARBA00023136"/>
    </source>
</evidence>
<keyword evidence="8" id="KW-1185">Reference proteome</keyword>
<feature type="transmembrane region" description="Helical" evidence="5">
    <location>
        <begin position="215"/>
        <end position="236"/>
    </location>
</feature>
<keyword evidence="2 5" id="KW-0812">Transmembrane</keyword>
<comment type="subcellular location">
    <subcellularLocation>
        <location evidence="1">Membrane</location>
        <topology evidence="1">Multi-pass membrane protein</topology>
    </subcellularLocation>
</comment>
<dbReference type="RefSeq" id="WP_162288981.1">
    <property type="nucleotide sequence ID" value="NZ_JAAFAN010000005.1"/>
</dbReference>
<evidence type="ECO:0000256" key="5">
    <source>
        <dbReference type="SAM" id="Phobius"/>
    </source>
</evidence>
<gene>
    <name evidence="7" type="ORF">GYH36_02305</name>
</gene>
<evidence type="ECO:0000313" key="7">
    <source>
        <dbReference type="EMBL" id="NDO88313.1"/>
    </source>
</evidence>
<proteinExistence type="predicted"/>
<dbReference type="EMBL" id="JAAFAN010000005">
    <property type="protein sequence ID" value="NDO88313.1"/>
    <property type="molecule type" value="Genomic_DNA"/>
</dbReference>
<feature type="transmembrane region" description="Helical" evidence="5">
    <location>
        <begin position="187"/>
        <end position="208"/>
    </location>
</feature>
<feature type="transmembrane region" description="Helical" evidence="5">
    <location>
        <begin position="161"/>
        <end position="181"/>
    </location>
</feature>
<comment type="caution">
    <text evidence="7">The sequence shown here is derived from an EMBL/GenBank/DDBJ whole genome shotgun (WGS) entry which is preliminary data.</text>
</comment>
<organism evidence="7 8">
    <name type="scientific">Cellulosimicrobium composti</name>
    <dbReference type="NCBI Taxonomy" id="2672572"/>
    <lineage>
        <taxon>Bacteria</taxon>
        <taxon>Bacillati</taxon>
        <taxon>Actinomycetota</taxon>
        <taxon>Actinomycetes</taxon>
        <taxon>Micrococcales</taxon>
        <taxon>Promicromonosporaceae</taxon>
        <taxon>Cellulosimicrobium</taxon>
    </lineage>
</organism>
<dbReference type="InterPro" id="IPR049453">
    <property type="entry name" value="Memb_transporter_dom"/>
</dbReference>
<feature type="transmembrane region" description="Helical" evidence="5">
    <location>
        <begin position="7"/>
        <end position="29"/>
    </location>
</feature>
<evidence type="ECO:0000256" key="3">
    <source>
        <dbReference type="ARBA" id="ARBA00022989"/>
    </source>
</evidence>
<evidence type="ECO:0000256" key="1">
    <source>
        <dbReference type="ARBA" id="ARBA00004141"/>
    </source>
</evidence>
<feature type="domain" description="Integral membrane bound transporter" evidence="6">
    <location>
        <begin position="176"/>
        <end position="296"/>
    </location>
</feature>
<keyword evidence="4 5" id="KW-0472">Membrane</keyword>
<name>A0ABX0B6C1_9MICO</name>
<feature type="transmembrane region" description="Helical" evidence="5">
    <location>
        <begin position="285"/>
        <end position="306"/>
    </location>
</feature>
<keyword evidence="3 5" id="KW-1133">Transmembrane helix</keyword>